<keyword evidence="1" id="KW-0732">Signal</keyword>
<dbReference type="Proteomes" id="UP001195903">
    <property type="component" value="Unassembled WGS sequence"/>
</dbReference>
<keyword evidence="3" id="KW-1185">Reference proteome</keyword>
<comment type="caution">
    <text evidence="2">The sequence shown here is derived from an EMBL/GenBank/DDBJ whole genome shotgun (WGS) entry which is preliminary data.</text>
</comment>
<dbReference type="GO" id="GO:0016787">
    <property type="term" value="F:hydrolase activity"/>
    <property type="evidence" value="ECO:0007669"/>
    <property type="project" value="UniProtKB-KW"/>
</dbReference>
<evidence type="ECO:0000256" key="1">
    <source>
        <dbReference type="SAM" id="SignalP"/>
    </source>
</evidence>
<dbReference type="InterPro" id="IPR018550">
    <property type="entry name" value="Lipid-A_deacylase-rel"/>
</dbReference>
<reference evidence="2 3" key="1">
    <citation type="submission" date="2021-05" db="EMBL/GenBank/DDBJ databases">
        <title>Shewanella sp. JM162201.</title>
        <authorList>
            <person name="Xu S."/>
            <person name="Li A."/>
        </authorList>
    </citation>
    <scope>NUCLEOTIDE SEQUENCE [LARGE SCALE GENOMIC DNA]</scope>
    <source>
        <strain evidence="2 3">JM162201</strain>
    </source>
</reference>
<sequence length="174" mass="19675">MRKLKLQGIVLTLGLCTAYCYALNENGIAFSSGIPASEQNKEISSMDMGYDHTMWEIGDDLAYVGFNVRAGQLSLDDESTLRLGTGLFLTKEIGKLTFSIPAGLLWLEQSEFGSNELHTKDYGGHVQFFLGAEVGYEMTRNWQFFYRFEHMSNGNRYELNPALNSHNLGFRVMF</sequence>
<evidence type="ECO:0000313" key="2">
    <source>
        <dbReference type="EMBL" id="MBT1445361.1"/>
    </source>
</evidence>
<dbReference type="Gene3D" id="2.40.160.20">
    <property type="match status" value="1"/>
</dbReference>
<proteinExistence type="predicted"/>
<accession>A0ABS5V6A0</accession>
<feature type="chain" id="PRO_5045762878" evidence="1">
    <location>
        <begin position="23"/>
        <end position="174"/>
    </location>
</feature>
<dbReference type="EMBL" id="JAHEPS010000004">
    <property type="protein sequence ID" value="MBT1445361.1"/>
    <property type="molecule type" value="Genomic_DNA"/>
</dbReference>
<keyword evidence="2" id="KW-0378">Hydrolase</keyword>
<organism evidence="2 3">
    <name type="scientific">Shewanella jiangmenensis</name>
    <dbReference type="NCBI Taxonomy" id="2837387"/>
    <lineage>
        <taxon>Bacteria</taxon>
        <taxon>Pseudomonadati</taxon>
        <taxon>Pseudomonadota</taxon>
        <taxon>Gammaproteobacteria</taxon>
        <taxon>Alteromonadales</taxon>
        <taxon>Shewanellaceae</taxon>
        <taxon>Shewanella</taxon>
    </lineage>
</organism>
<dbReference type="Pfam" id="PF09411">
    <property type="entry name" value="PagL"/>
    <property type="match status" value="1"/>
</dbReference>
<name>A0ABS5V6A0_9GAMM</name>
<dbReference type="RefSeq" id="WP_214507554.1">
    <property type="nucleotide sequence ID" value="NZ_JAHEPS010000004.1"/>
</dbReference>
<feature type="signal peptide" evidence="1">
    <location>
        <begin position="1"/>
        <end position="22"/>
    </location>
</feature>
<evidence type="ECO:0000313" key="3">
    <source>
        <dbReference type="Proteomes" id="UP001195903"/>
    </source>
</evidence>
<protein>
    <submittedName>
        <fullName evidence="2">Acyloxyacyl hydrolase</fullName>
    </submittedName>
</protein>
<gene>
    <name evidence="2" type="ORF">KJI95_12600</name>
</gene>